<keyword evidence="1" id="KW-0694">RNA-binding</keyword>
<dbReference type="EC" id="2.7.7.48" evidence="1"/>
<dbReference type="GO" id="GO:0030422">
    <property type="term" value="P:siRNA processing"/>
    <property type="evidence" value="ECO:0007669"/>
    <property type="project" value="TreeGrafter"/>
</dbReference>
<evidence type="ECO:0000313" key="3">
    <source>
        <dbReference type="EMBL" id="KAF1995768.1"/>
    </source>
</evidence>
<feature type="non-terminal residue" evidence="3">
    <location>
        <position position="1221"/>
    </location>
</feature>
<dbReference type="InterPro" id="IPR057596">
    <property type="entry name" value="RDRP_core"/>
</dbReference>
<dbReference type="EMBL" id="ML977633">
    <property type="protein sequence ID" value="KAF1995768.1"/>
    <property type="molecule type" value="Genomic_DNA"/>
</dbReference>
<keyword evidence="1" id="KW-0696">RNA-directed RNA polymerase</keyword>
<feature type="non-terminal residue" evidence="3">
    <location>
        <position position="1"/>
    </location>
</feature>
<dbReference type="PANTHER" id="PTHR23079">
    <property type="entry name" value="RNA-DEPENDENT RNA POLYMERASE"/>
    <property type="match status" value="1"/>
</dbReference>
<dbReference type="CDD" id="cd00590">
    <property type="entry name" value="RRM_SF"/>
    <property type="match status" value="1"/>
</dbReference>
<reference evidence="3" key="1">
    <citation type="journal article" date="2020" name="Stud. Mycol.">
        <title>101 Dothideomycetes genomes: a test case for predicting lifestyles and emergence of pathogens.</title>
        <authorList>
            <person name="Haridas S."/>
            <person name="Albert R."/>
            <person name="Binder M."/>
            <person name="Bloem J."/>
            <person name="Labutti K."/>
            <person name="Salamov A."/>
            <person name="Andreopoulos B."/>
            <person name="Baker S."/>
            <person name="Barry K."/>
            <person name="Bills G."/>
            <person name="Bluhm B."/>
            <person name="Cannon C."/>
            <person name="Castanera R."/>
            <person name="Culley D."/>
            <person name="Daum C."/>
            <person name="Ezra D."/>
            <person name="Gonzalez J."/>
            <person name="Henrissat B."/>
            <person name="Kuo A."/>
            <person name="Liang C."/>
            <person name="Lipzen A."/>
            <person name="Lutzoni F."/>
            <person name="Magnuson J."/>
            <person name="Mondo S."/>
            <person name="Nolan M."/>
            <person name="Ohm R."/>
            <person name="Pangilinan J."/>
            <person name="Park H.-J."/>
            <person name="Ramirez L."/>
            <person name="Alfaro M."/>
            <person name="Sun H."/>
            <person name="Tritt A."/>
            <person name="Yoshinaga Y."/>
            <person name="Zwiers L.-H."/>
            <person name="Turgeon B."/>
            <person name="Goodwin S."/>
            <person name="Spatafora J."/>
            <person name="Crous P."/>
            <person name="Grigoriev I."/>
        </authorList>
    </citation>
    <scope>NUCLEOTIDE SEQUENCE</scope>
    <source>
        <strain evidence="3">CBS 123094</strain>
    </source>
</reference>
<sequence>QNEAHNHECKLRVRGLSKHCSVYDVHVALASYGDIIRIDIQRGTHTCAYVIFRPPPKQIIWNQPIRIENHHVQIDAMAHTPYFCRSPVNRTKEYSEFTLLFADSISFGSTIANKKMAVMHTIESKQQVQLGLNLREKELDVRFRLSIKGKVRRYRFCLPISLLEHIYKVPGDSDSRTNIIIPFDSPPKFYMHAEGIRQENGKSEIEKTFKPSDRVWSDWNAWYRQTDILTEDSEMVVKNLPLTPLKGQAIIDIGQWTTYQLSFDSTSLTGAHFENFKNALQDHGVGLKSAEYTCVPTGIPRLWEMLDEEFSNTHPHINPSSPTFKTKRASDELATGRIALTFPVRYQLEVCLTNGHLQEHSITLQFLQRLSEMDQKEAVYVLEKVADKQMVLYDPMDVFKTRIKGKLSKKVPSYCVLTHAAIVTPTKIHVVTPVVETSNRIIRRHIADADRFLRVKFSDEKTEGKVYGSQKDNKMEAVFRRIQRALVEGIVVAGRYYEFLAFGNSQFRENGAYFYAPTSNKSAADIRASMGTFNHIKTPAKFAARVGQCFSTTRPIKSINVKLGRINDVERNGYNFTDGVGKISPFLAMMAAEELGLHNAFEDPPSLFQFRLGGCKGVLALDPNAIQKEVFIRPSQYKFAATNEGLEIIRASAFASACFNRQLIVVLSTLGVHDNKFIEKQREMVRYLELAMVDKNVALEKLRRNIDLNQITLVMAAMILDGFMDTKEPFIMSLLQIWRAYNIKSLKEKARIVIEKGAFLLGCTDETGTLRGHYDDSPQTQPNANREEMLATLPEIFVQISDPAKPGHYKVIEGVCLLARNPSLHPGDIRVVRAVGVPALHHLKNVVVLPQTGDRDLSNMCSGGDLDGDDYLVMWDTDFLPESINETPMSFIPEKPTESSGPITIRDITTFFVEYMKSDTLAQIAHAHLAQADFNEEGVRDEKCLALAELHSRAVDYPKSGLPAVMKSELRPQKWPHFMEKKCRPENIYRSTKILGRLYDQIRLVDFQPQYENTFDRRVLDAFELEDGMLKEAASIKASYDQTVLRLMAKHDMHTEFEVWAIFPLSHNRDTNRYTFAEDFGKTVAGIKHQFREACIKAAGSSESEHILPFIAAMYAVTAREMEEALRECRAVKLVGGQQVPQRKMDSKNMPLISFPWLFPYQLGKIATGQDMRSSQHWKAIQQPVSKKHRKQADVTVERDFGEVTTKDGITHFGELLKLDF</sequence>
<dbReference type="GO" id="GO:0003968">
    <property type="term" value="F:RNA-directed RNA polymerase activity"/>
    <property type="evidence" value="ECO:0007669"/>
    <property type="project" value="UniProtKB-KW"/>
</dbReference>
<dbReference type="Pfam" id="PF05183">
    <property type="entry name" value="RdRP"/>
    <property type="match status" value="1"/>
</dbReference>
<keyword evidence="4" id="KW-1185">Reference proteome</keyword>
<dbReference type="OrthoDB" id="6513042at2759"/>
<dbReference type="PANTHER" id="PTHR23079:SF55">
    <property type="entry name" value="RNA-DIRECTED RNA POLYMERASE"/>
    <property type="match status" value="1"/>
</dbReference>
<comment type="catalytic activity">
    <reaction evidence="1">
        <text>RNA(n) + a ribonucleoside 5'-triphosphate = RNA(n+1) + diphosphate</text>
        <dbReference type="Rhea" id="RHEA:21248"/>
        <dbReference type="Rhea" id="RHEA-COMP:14527"/>
        <dbReference type="Rhea" id="RHEA-COMP:17342"/>
        <dbReference type="ChEBI" id="CHEBI:33019"/>
        <dbReference type="ChEBI" id="CHEBI:61557"/>
        <dbReference type="ChEBI" id="CHEBI:140395"/>
        <dbReference type="EC" id="2.7.7.48"/>
    </reaction>
</comment>
<dbReference type="AlphaFoldDB" id="A0A6A5W3W7"/>
<gene>
    <name evidence="3" type="ORF">P154DRAFT_407902</name>
</gene>
<evidence type="ECO:0000259" key="2">
    <source>
        <dbReference type="Pfam" id="PF05183"/>
    </source>
</evidence>
<evidence type="ECO:0000256" key="1">
    <source>
        <dbReference type="RuleBase" id="RU363098"/>
    </source>
</evidence>
<dbReference type="Proteomes" id="UP000799779">
    <property type="component" value="Unassembled WGS sequence"/>
</dbReference>
<dbReference type="InterPro" id="IPR035979">
    <property type="entry name" value="RBD_domain_sf"/>
</dbReference>
<accession>A0A6A5W3W7</accession>
<name>A0A6A5W3W7_9PLEO</name>
<dbReference type="SUPFAM" id="SSF54928">
    <property type="entry name" value="RNA-binding domain, RBD"/>
    <property type="match status" value="1"/>
</dbReference>
<protein>
    <recommendedName>
        <fullName evidence="1">RNA-dependent RNA polymerase</fullName>
        <ecNumber evidence="1">2.7.7.48</ecNumber>
    </recommendedName>
</protein>
<organism evidence="3 4">
    <name type="scientific">Amniculicola lignicola CBS 123094</name>
    <dbReference type="NCBI Taxonomy" id="1392246"/>
    <lineage>
        <taxon>Eukaryota</taxon>
        <taxon>Fungi</taxon>
        <taxon>Dikarya</taxon>
        <taxon>Ascomycota</taxon>
        <taxon>Pezizomycotina</taxon>
        <taxon>Dothideomycetes</taxon>
        <taxon>Pleosporomycetidae</taxon>
        <taxon>Pleosporales</taxon>
        <taxon>Amniculicolaceae</taxon>
        <taxon>Amniculicola</taxon>
    </lineage>
</organism>
<evidence type="ECO:0000313" key="4">
    <source>
        <dbReference type="Proteomes" id="UP000799779"/>
    </source>
</evidence>
<feature type="domain" description="RDRP core" evidence="2">
    <location>
        <begin position="423"/>
        <end position="1002"/>
    </location>
</feature>
<comment type="similarity">
    <text evidence="1">Belongs to the RdRP family.</text>
</comment>
<dbReference type="GO" id="GO:0031380">
    <property type="term" value="C:nuclear RNA-directed RNA polymerase complex"/>
    <property type="evidence" value="ECO:0007669"/>
    <property type="project" value="TreeGrafter"/>
</dbReference>
<dbReference type="InterPro" id="IPR007855">
    <property type="entry name" value="RDRP"/>
</dbReference>
<proteinExistence type="inferred from homology"/>
<keyword evidence="1" id="KW-0548">Nucleotidyltransferase</keyword>
<keyword evidence="1" id="KW-0808">Transferase</keyword>
<dbReference type="GO" id="GO:0003723">
    <property type="term" value="F:RNA binding"/>
    <property type="evidence" value="ECO:0007669"/>
    <property type="project" value="UniProtKB-KW"/>
</dbReference>